<feature type="compositionally biased region" description="Polar residues" evidence="10">
    <location>
        <begin position="23"/>
        <end position="49"/>
    </location>
</feature>
<keyword evidence="6" id="KW-1133">Transmembrane helix</keyword>
<dbReference type="Proteomes" id="UP000515135">
    <property type="component" value="Unplaced"/>
</dbReference>
<dbReference type="AlphaFoldDB" id="A0A6P4XQF5"/>
<dbReference type="Gene3D" id="3.40.50.300">
    <property type="entry name" value="P-loop containing nucleotide triphosphate hydrolases"/>
    <property type="match status" value="1"/>
</dbReference>
<sequence>MSYNCRLKAEGLGDAIKHASRTQSLGNTLTNDQSKKQTQGPGNNYVTTEQSDHKTNSHLDEPFQTNDGLERQEHDTFVNTSKTCTKKTNLVFLKTHKTGSSTVQNILMRFGSARNLTFALPYRGHILGWPRPFHKRFVLQERIGMKNTTYNILCHHTRFHYDNIRDLMPDDTVYITVVRNPVYMYESVFTYNRFAKKLNISTSEPFKTFLDQPSYYIKFGKLDPLRYRNPMFYDLGNDTAESYSEQTIKASINRLETIFSVVMVTDYFEESLILLKHELCWDIDDVLFFTLNARRDESIRHVTKNMARKIRQWSKIDSMLFDHFNKTLWYKLSKLPFDWRQEVAVLKARNRQLQEECLQPDGMGETETQDKRFKVFKPPGISIEGFQLRESARINETCVGMAKPEKPFTAELHEKVEQKIFSGEYISIVS</sequence>
<dbReference type="GO" id="GO:0009247">
    <property type="term" value="P:glycolipid biosynthetic process"/>
    <property type="evidence" value="ECO:0007669"/>
    <property type="project" value="InterPro"/>
</dbReference>
<evidence type="ECO:0000256" key="8">
    <source>
        <dbReference type="ARBA" id="ARBA00023136"/>
    </source>
</evidence>
<evidence type="ECO:0000256" key="3">
    <source>
        <dbReference type="ARBA" id="ARBA00022679"/>
    </source>
</evidence>
<comment type="similarity">
    <text evidence="2">Belongs to the galactose-3-O-sulfotransferase family.</text>
</comment>
<dbReference type="SUPFAM" id="SSF52540">
    <property type="entry name" value="P-loop containing nucleoside triphosphate hydrolases"/>
    <property type="match status" value="1"/>
</dbReference>
<evidence type="ECO:0000256" key="2">
    <source>
        <dbReference type="ARBA" id="ARBA00008124"/>
    </source>
</evidence>
<evidence type="ECO:0000256" key="5">
    <source>
        <dbReference type="ARBA" id="ARBA00022968"/>
    </source>
</evidence>
<feature type="compositionally biased region" description="Basic and acidic residues" evidence="10">
    <location>
        <begin position="50"/>
        <end position="61"/>
    </location>
</feature>
<evidence type="ECO:0000256" key="4">
    <source>
        <dbReference type="ARBA" id="ARBA00022692"/>
    </source>
</evidence>
<dbReference type="GeneID" id="109462246"/>
<dbReference type="Pfam" id="PF06990">
    <property type="entry name" value="Gal-3-0_sulfotr"/>
    <property type="match status" value="1"/>
</dbReference>
<keyword evidence="4" id="KW-0812">Transmembrane</keyword>
<dbReference type="PANTHER" id="PTHR14647:SF86">
    <property type="entry name" value="GALACTOSE-3-O-SULFOTRANSFERASE"/>
    <property type="match status" value="1"/>
</dbReference>
<evidence type="ECO:0000256" key="7">
    <source>
        <dbReference type="ARBA" id="ARBA00023034"/>
    </source>
</evidence>
<gene>
    <name evidence="12" type="primary">LOC109462246</name>
</gene>
<keyword evidence="8" id="KW-0472">Membrane</keyword>
<name>A0A6P4XQF5_BRABE</name>
<proteinExistence type="inferred from homology"/>
<dbReference type="GO" id="GO:0000139">
    <property type="term" value="C:Golgi membrane"/>
    <property type="evidence" value="ECO:0007669"/>
    <property type="project" value="UniProtKB-SubCell"/>
</dbReference>
<dbReference type="GO" id="GO:0001733">
    <property type="term" value="F:galactosylceramide sulfotransferase activity"/>
    <property type="evidence" value="ECO:0007669"/>
    <property type="project" value="InterPro"/>
</dbReference>
<dbReference type="KEGG" id="bbel:109462246"/>
<keyword evidence="7" id="KW-0333">Golgi apparatus</keyword>
<evidence type="ECO:0000256" key="10">
    <source>
        <dbReference type="SAM" id="MobiDB-lite"/>
    </source>
</evidence>
<evidence type="ECO:0000256" key="6">
    <source>
        <dbReference type="ARBA" id="ARBA00022989"/>
    </source>
</evidence>
<feature type="region of interest" description="Disordered" evidence="10">
    <location>
        <begin position="23"/>
        <end position="72"/>
    </location>
</feature>
<reference evidence="12" key="1">
    <citation type="submission" date="2025-08" db="UniProtKB">
        <authorList>
            <consortium name="RefSeq"/>
        </authorList>
    </citation>
    <scope>IDENTIFICATION</scope>
    <source>
        <tissue evidence="12">Gonad</tissue>
    </source>
</reference>
<dbReference type="OrthoDB" id="514299at2759"/>
<accession>A0A6P4XQF5</accession>
<keyword evidence="5" id="KW-0735">Signal-anchor</keyword>
<keyword evidence="3" id="KW-0808">Transferase</keyword>
<evidence type="ECO:0000256" key="1">
    <source>
        <dbReference type="ARBA" id="ARBA00004323"/>
    </source>
</evidence>
<dbReference type="InterPro" id="IPR027417">
    <property type="entry name" value="P-loop_NTPase"/>
</dbReference>
<protein>
    <submittedName>
        <fullName evidence="12">Galactose-3-O-sulfotransferase 2-like</fullName>
    </submittedName>
</protein>
<dbReference type="RefSeq" id="XP_019614338.1">
    <property type="nucleotide sequence ID" value="XM_019758779.1"/>
</dbReference>
<dbReference type="PANTHER" id="PTHR14647">
    <property type="entry name" value="GALACTOSE-3-O-SULFOTRANSFERASE"/>
    <property type="match status" value="1"/>
</dbReference>
<comment type="subcellular location">
    <subcellularLocation>
        <location evidence="1">Golgi apparatus membrane</location>
        <topology evidence="1">Single-pass type II membrane protein</topology>
    </subcellularLocation>
</comment>
<keyword evidence="9" id="KW-0325">Glycoprotein</keyword>
<evidence type="ECO:0000313" key="11">
    <source>
        <dbReference type="Proteomes" id="UP000515135"/>
    </source>
</evidence>
<keyword evidence="11" id="KW-1185">Reference proteome</keyword>
<evidence type="ECO:0000256" key="9">
    <source>
        <dbReference type="ARBA" id="ARBA00023180"/>
    </source>
</evidence>
<evidence type="ECO:0000313" key="12">
    <source>
        <dbReference type="RefSeq" id="XP_019614338.1"/>
    </source>
</evidence>
<organism evidence="11 12">
    <name type="scientific">Branchiostoma belcheri</name>
    <name type="common">Amphioxus</name>
    <dbReference type="NCBI Taxonomy" id="7741"/>
    <lineage>
        <taxon>Eukaryota</taxon>
        <taxon>Metazoa</taxon>
        <taxon>Chordata</taxon>
        <taxon>Cephalochordata</taxon>
        <taxon>Leptocardii</taxon>
        <taxon>Amphioxiformes</taxon>
        <taxon>Branchiostomatidae</taxon>
        <taxon>Branchiostoma</taxon>
    </lineage>
</organism>
<dbReference type="InterPro" id="IPR009729">
    <property type="entry name" value="Gal-3-0_sulfotransfrase"/>
</dbReference>